<dbReference type="AlphaFoldDB" id="A0AAE2ZN63"/>
<keyword evidence="1" id="KW-1133">Transmembrane helix</keyword>
<organism evidence="2 3">
    <name type="scientific">Flavimaribacter sediminis</name>
    <dbReference type="NCBI Taxonomy" id="2865987"/>
    <lineage>
        <taxon>Bacteria</taxon>
        <taxon>Pseudomonadati</taxon>
        <taxon>Pseudomonadota</taxon>
        <taxon>Alphaproteobacteria</taxon>
        <taxon>Hyphomicrobiales</taxon>
        <taxon>Rhizobiaceae</taxon>
        <taxon>Flavimaribacter</taxon>
    </lineage>
</organism>
<comment type="caution">
    <text evidence="2">The sequence shown here is derived from an EMBL/GenBank/DDBJ whole genome shotgun (WGS) entry which is preliminary data.</text>
</comment>
<accession>A0AAE2ZN63</accession>
<evidence type="ECO:0000313" key="2">
    <source>
        <dbReference type="EMBL" id="MBW8639994.1"/>
    </source>
</evidence>
<keyword evidence="1" id="KW-0472">Membrane</keyword>
<sequence length="154" mass="16720">MQARAHYATEQKAGPSQEQPGGAMLLFRILFVIAAIWNFAGAIPGLFNTTGMFEREFGYALADPVMVAVYRGAWGTAFLYGFGFLLAAVNPARHTGVVLMGGAGKALFALNLFIMYMSGWTSSFAIVVILGDIVFVSLFIAWFVTLKRQGHSIL</sequence>
<evidence type="ECO:0000313" key="3">
    <source>
        <dbReference type="Proteomes" id="UP001196509"/>
    </source>
</evidence>
<keyword evidence="3" id="KW-1185">Reference proteome</keyword>
<proteinExistence type="predicted"/>
<reference evidence="2" key="1">
    <citation type="submission" date="2021-08" db="EMBL/GenBank/DDBJ databases">
        <title>Hoeflea bacterium WL0058 sp. nov., isolated from the sediment.</title>
        <authorList>
            <person name="Wang L."/>
            <person name="Zhang D."/>
        </authorList>
    </citation>
    <scope>NUCLEOTIDE SEQUENCE</scope>
    <source>
        <strain evidence="2">WL0058</strain>
    </source>
</reference>
<dbReference type="EMBL" id="JAICBX010000005">
    <property type="protein sequence ID" value="MBW8639994.1"/>
    <property type="molecule type" value="Genomic_DNA"/>
</dbReference>
<protein>
    <submittedName>
        <fullName evidence="2">Uncharacterized protein</fullName>
    </submittedName>
</protein>
<feature type="transmembrane region" description="Helical" evidence="1">
    <location>
        <begin position="96"/>
        <end position="117"/>
    </location>
</feature>
<dbReference type="Proteomes" id="UP001196509">
    <property type="component" value="Unassembled WGS sequence"/>
</dbReference>
<name>A0AAE2ZN63_9HYPH</name>
<evidence type="ECO:0000256" key="1">
    <source>
        <dbReference type="SAM" id="Phobius"/>
    </source>
</evidence>
<feature type="transmembrane region" description="Helical" evidence="1">
    <location>
        <begin position="123"/>
        <end position="144"/>
    </location>
</feature>
<keyword evidence="1" id="KW-0812">Transmembrane</keyword>
<feature type="transmembrane region" description="Helical" evidence="1">
    <location>
        <begin position="25"/>
        <end position="47"/>
    </location>
</feature>
<gene>
    <name evidence="2" type="ORF">K1W69_22555</name>
</gene>
<dbReference type="RefSeq" id="WP_220230721.1">
    <property type="nucleotide sequence ID" value="NZ_JAICBX010000005.1"/>
</dbReference>
<feature type="transmembrane region" description="Helical" evidence="1">
    <location>
        <begin position="67"/>
        <end position="89"/>
    </location>
</feature>